<proteinExistence type="predicted"/>
<dbReference type="PANTHER" id="PTHR44591">
    <property type="entry name" value="STRESS RESPONSE REGULATOR PROTEIN 1"/>
    <property type="match status" value="1"/>
</dbReference>
<evidence type="ECO:0000259" key="5">
    <source>
        <dbReference type="PROSITE" id="PS50110"/>
    </source>
</evidence>
<dbReference type="SUPFAM" id="SSF47226">
    <property type="entry name" value="Histidine-containing phosphotransfer domain, HPT domain"/>
    <property type="match status" value="1"/>
</dbReference>
<dbReference type="GO" id="GO:0004672">
    <property type="term" value="F:protein kinase activity"/>
    <property type="evidence" value="ECO:0007669"/>
    <property type="project" value="UniProtKB-ARBA"/>
</dbReference>
<evidence type="ECO:0000313" key="8">
    <source>
        <dbReference type="Proteomes" id="UP000256829"/>
    </source>
</evidence>
<sequence length="258" mass="27122">MPMMRDTLPRILLVEDDPTSQAFLTAALRATPAEVDAVDTMGAALALAASQTYAAWMIDARLPDGSGAELLARLRERDARTPAIAHTAAHESDVLDALVAAGFAEALVKPMPAATLQSALRRVLGSAADEAPAAELAIVEDVPLWDDDAAALALNGNRTHVETLRELFVQELTKSVYAISTAAERGDLDSVRGDLHRLRASCGFVGAQRLAAAVQALQQDPASPARLDALEHIAHETLAHAGVVPHPAPIVEAQSAAF</sequence>
<gene>
    <name evidence="7" type="ORF">DX912_13150</name>
</gene>
<dbReference type="InterPro" id="IPR050595">
    <property type="entry name" value="Bact_response_regulator"/>
</dbReference>
<feature type="domain" description="HPt" evidence="6">
    <location>
        <begin position="157"/>
        <end position="254"/>
    </location>
</feature>
<dbReference type="PROSITE" id="PS50894">
    <property type="entry name" value="HPT"/>
    <property type="match status" value="1"/>
</dbReference>
<feature type="domain" description="Response regulatory" evidence="5">
    <location>
        <begin position="10"/>
        <end position="124"/>
    </location>
</feature>
<keyword evidence="8" id="KW-1185">Reference proteome</keyword>
<dbReference type="Proteomes" id="UP000256829">
    <property type="component" value="Unassembled WGS sequence"/>
</dbReference>
<dbReference type="Pfam" id="PF00072">
    <property type="entry name" value="Response_reg"/>
    <property type="match status" value="1"/>
</dbReference>
<keyword evidence="1 4" id="KW-0597">Phosphoprotein</keyword>
<dbReference type="CDD" id="cd00156">
    <property type="entry name" value="REC"/>
    <property type="match status" value="1"/>
</dbReference>
<feature type="modified residue" description="Phosphohistidine" evidence="3">
    <location>
        <position position="196"/>
    </location>
</feature>
<evidence type="ECO:0000259" key="6">
    <source>
        <dbReference type="PROSITE" id="PS50894"/>
    </source>
</evidence>
<evidence type="ECO:0000256" key="3">
    <source>
        <dbReference type="PROSITE-ProRule" id="PRU00110"/>
    </source>
</evidence>
<dbReference type="EMBL" id="QTJR01000009">
    <property type="protein sequence ID" value="RDY66495.1"/>
    <property type="molecule type" value="Genomic_DNA"/>
</dbReference>
<dbReference type="PROSITE" id="PS50110">
    <property type="entry name" value="RESPONSE_REGULATORY"/>
    <property type="match status" value="1"/>
</dbReference>
<dbReference type="InterPro" id="IPR001789">
    <property type="entry name" value="Sig_transdc_resp-reg_receiver"/>
</dbReference>
<evidence type="ECO:0000313" key="7">
    <source>
        <dbReference type="EMBL" id="RDY66495.1"/>
    </source>
</evidence>
<dbReference type="Pfam" id="PF01627">
    <property type="entry name" value="Hpt"/>
    <property type="match status" value="1"/>
</dbReference>
<dbReference type="RefSeq" id="WP_115842979.1">
    <property type="nucleotide sequence ID" value="NZ_CP183976.1"/>
</dbReference>
<keyword evidence="2" id="KW-0902">Two-component regulatory system</keyword>
<comment type="caution">
    <text evidence="7">The sequence shown here is derived from an EMBL/GenBank/DDBJ whole genome shotgun (WGS) entry which is preliminary data.</text>
</comment>
<reference evidence="7 8" key="1">
    <citation type="submission" date="2018-08" db="EMBL/GenBank/DDBJ databases">
        <title>Lysobacter soli KCTC 22011, whole genome shotgun sequence.</title>
        <authorList>
            <person name="Zhang X."/>
            <person name="Feng G."/>
            <person name="Zhu H."/>
        </authorList>
    </citation>
    <scope>NUCLEOTIDE SEQUENCE [LARGE SCALE GENOMIC DNA]</scope>
    <source>
        <strain evidence="7 8">KCTC 22011</strain>
    </source>
</reference>
<dbReference type="InterPro" id="IPR011006">
    <property type="entry name" value="CheY-like_superfamily"/>
</dbReference>
<dbReference type="SMART" id="SM00448">
    <property type="entry name" value="REC"/>
    <property type="match status" value="1"/>
</dbReference>
<evidence type="ECO:0000256" key="1">
    <source>
        <dbReference type="ARBA" id="ARBA00022553"/>
    </source>
</evidence>
<dbReference type="GO" id="GO:0000160">
    <property type="term" value="P:phosphorelay signal transduction system"/>
    <property type="evidence" value="ECO:0007669"/>
    <property type="project" value="UniProtKB-KW"/>
</dbReference>
<organism evidence="7 8">
    <name type="scientific">Lysobacter soli</name>
    <dbReference type="NCBI Taxonomy" id="453783"/>
    <lineage>
        <taxon>Bacteria</taxon>
        <taxon>Pseudomonadati</taxon>
        <taxon>Pseudomonadota</taxon>
        <taxon>Gammaproteobacteria</taxon>
        <taxon>Lysobacterales</taxon>
        <taxon>Lysobacteraceae</taxon>
        <taxon>Lysobacter</taxon>
    </lineage>
</organism>
<protein>
    <submittedName>
        <fullName evidence="7">Response regulator</fullName>
    </submittedName>
</protein>
<evidence type="ECO:0000256" key="2">
    <source>
        <dbReference type="ARBA" id="ARBA00023012"/>
    </source>
</evidence>
<dbReference type="PANTHER" id="PTHR44591:SF21">
    <property type="entry name" value="TWO-COMPONENT RESPONSE REGULATOR"/>
    <property type="match status" value="1"/>
</dbReference>
<dbReference type="Gene3D" id="1.20.120.160">
    <property type="entry name" value="HPT domain"/>
    <property type="match status" value="1"/>
</dbReference>
<evidence type="ECO:0000256" key="4">
    <source>
        <dbReference type="PROSITE-ProRule" id="PRU00169"/>
    </source>
</evidence>
<dbReference type="InterPro" id="IPR036641">
    <property type="entry name" value="HPT_dom_sf"/>
</dbReference>
<accession>A0A3D8VB37</accession>
<dbReference type="Gene3D" id="3.40.50.2300">
    <property type="match status" value="1"/>
</dbReference>
<feature type="modified residue" description="4-aspartylphosphate" evidence="4">
    <location>
        <position position="59"/>
    </location>
</feature>
<dbReference type="InterPro" id="IPR008207">
    <property type="entry name" value="Sig_transdc_His_kin_Hpt_dom"/>
</dbReference>
<dbReference type="SUPFAM" id="SSF52172">
    <property type="entry name" value="CheY-like"/>
    <property type="match status" value="1"/>
</dbReference>
<name>A0A3D8VB37_9GAMM</name>
<dbReference type="AlphaFoldDB" id="A0A3D8VB37"/>